<name>A8MBZ8_CALMQ</name>
<dbReference type="Proteomes" id="UP000001137">
    <property type="component" value="Chromosome"/>
</dbReference>
<evidence type="ECO:0000256" key="2">
    <source>
        <dbReference type="ARBA" id="ARBA00022448"/>
    </source>
</evidence>
<evidence type="ECO:0000256" key="3">
    <source>
        <dbReference type="ARBA" id="ARBA00022692"/>
    </source>
</evidence>
<dbReference type="GO" id="GO:0006817">
    <property type="term" value="P:phosphate ion transport"/>
    <property type="evidence" value="ECO:0007669"/>
    <property type="project" value="InterPro"/>
</dbReference>
<dbReference type="Pfam" id="PF01384">
    <property type="entry name" value="PHO4"/>
    <property type="match status" value="1"/>
</dbReference>
<dbReference type="AlphaFoldDB" id="A8MBZ8"/>
<keyword evidence="2" id="KW-0813">Transport</keyword>
<dbReference type="GO" id="GO:0016020">
    <property type="term" value="C:membrane"/>
    <property type="evidence" value="ECO:0007669"/>
    <property type="project" value="UniProtKB-SubCell"/>
</dbReference>
<feature type="transmembrane region" description="Helical" evidence="6">
    <location>
        <begin position="241"/>
        <end position="259"/>
    </location>
</feature>
<protein>
    <submittedName>
        <fullName evidence="7">Phosphate/sulphate permease-like protein</fullName>
    </submittedName>
</protein>
<evidence type="ECO:0000256" key="1">
    <source>
        <dbReference type="ARBA" id="ARBA00004141"/>
    </source>
</evidence>
<evidence type="ECO:0000313" key="7">
    <source>
        <dbReference type="EMBL" id="ABW02782.1"/>
    </source>
</evidence>
<dbReference type="HOGENOM" id="CLU_938831_0_0_2"/>
<organism evidence="7 8">
    <name type="scientific">Caldivirga maquilingensis (strain ATCC 700844 / DSM 13496 / JCM 10307 / IC-167)</name>
    <dbReference type="NCBI Taxonomy" id="397948"/>
    <lineage>
        <taxon>Archaea</taxon>
        <taxon>Thermoproteota</taxon>
        <taxon>Thermoprotei</taxon>
        <taxon>Thermoproteales</taxon>
        <taxon>Thermoproteaceae</taxon>
        <taxon>Caldivirga</taxon>
    </lineage>
</organism>
<accession>A8MBZ8</accession>
<dbReference type="OrthoDB" id="28460at2157"/>
<sequence>MIIEAALALILALTFLVSSNNLSLVAGMAVGSRLLRPGVAMMIALTGYVIGLLAQGSEMKGYSVAPEGLLILSLIGVLVFTIGEVAKIPMSITNSLYMSWSALVLYNGGSLPVNFPIVLSSWFIIPILLALAAYLLYPSLVRLTASSNPIRRLSLYRLVMILTVFLVGFSFGANNLGLVWSMLGFSRIGLIGVIFASTLGVIITGRRTLGQFSRGMFTPPPVSSSVTQLLSFTALELSTVFAIPISLTLCTVGSLLGISMARGMRIINTQYLRLVLIGYVSTMIIAFTGALLIVKLI</sequence>
<feature type="transmembrane region" description="Helical" evidence="6">
    <location>
        <begin position="39"/>
        <end position="57"/>
    </location>
</feature>
<proteinExistence type="predicted"/>
<dbReference type="KEGG" id="cma:Cmaq_1966"/>
<keyword evidence="5 6" id="KW-0472">Membrane</keyword>
<dbReference type="eggNOG" id="arCOG02267">
    <property type="taxonomic scope" value="Archaea"/>
</dbReference>
<comment type="subcellular location">
    <subcellularLocation>
        <location evidence="1">Membrane</location>
        <topology evidence="1">Multi-pass membrane protein</topology>
    </subcellularLocation>
</comment>
<evidence type="ECO:0000313" key="8">
    <source>
        <dbReference type="Proteomes" id="UP000001137"/>
    </source>
</evidence>
<keyword evidence="8" id="KW-1185">Reference proteome</keyword>
<dbReference type="RefSeq" id="WP_012187001.1">
    <property type="nucleotide sequence ID" value="NC_009954.1"/>
</dbReference>
<evidence type="ECO:0000256" key="4">
    <source>
        <dbReference type="ARBA" id="ARBA00022989"/>
    </source>
</evidence>
<feature type="transmembrane region" description="Helical" evidence="6">
    <location>
        <begin position="158"/>
        <end position="178"/>
    </location>
</feature>
<dbReference type="STRING" id="397948.Cmaq_1966"/>
<feature type="transmembrane region" description="Helical" evidence="6">
    <location>
        <begin position="113"/>
        <end position="137"/>
    </location>
</feature>
<evidence type="ECO:0000256" key="5">
    <source>
        <dbReference type="ARBA" id="ARBA00023136"/>
    </source>
</evidence>
<evidence type="ECO:0000256" key="6">
    <source>
        <dbReference type="SAM" id="Phobius"/>
    </source>
</evidence>
<dbReference type="EMBL" id="CP000852">
    <property type="protein sequence ID" value="ABW02782.1"/>
    <property type="molecule type" value="Genomic_DNA"/>
</dbReference>
<dbReference type="GO" id="GO:0005315">
    <property type="term" value="F:phosphate transmembrane transporter activity"/>
    <property type="evidence" value="ECO:0007669"/>
    <property type="project" value="InterPro"/>
</dbReference>
<dbReference type="InterPro" id="IPR001204">
    <property type="entry name" value="Phos_transporter"/>
</dbReference>
<reference evidence="7 8" key="1">
    <citation type="submission" date="2007-10" db="EMBL/GenBank/DDBJ databases">
        <title>Complete sequence of Caldivirga maquilingensis IC-167.</title>
        <authorList>
            <consortium name="US DOE Joint Genome Institute"/>
            <person name="Copeland A."/>
            <person name="Lucas S."/>
            <person name="Lapidus A."/>
            <person name="Barry K."/>
            <person name="Glavina del Rio T."/>
            <person name="Dalin E."/>
            <person name="Tice H."/>
            <person name="Pitluck S."/>
            <person name="Saunders E."/>
            <person name="Brettin T."/>
            <person name="Bruce D."/>
            <person name="Detter J.C."/>
            <person name="Han C."/>
            <person name="Schmutz J."/>
            <person name="Larimer F."/>
            <person name="Land M."/>
            <person name="Hauser L."/>
            <person name="Kyrpides N."/>
            <person name="Ivanova N."/>
            <person name="Biddle J.F."/>
            <person name="Zhang Z."/>
            <person name="Fitz-Gibbon S.T."/>
            <person name="Lowe T.M."/>
            <person name="Saltikov C."/>
            <person name="House C.H."/>
            <person name="Richardson P."/>
        </authorList>
    </citation>
    <scope>NUCLEOTIDE SEQUENCE [LARGE SCALE GENOMIC DNA]</scope>
    <source>
        <strain evidence="8">ATCC 700844 / DSM 13496 / JCM 10307 / IC-167</strain>
    </source>
</reference>
<keyword evidence="3 6" id="KW-0812">Transmembrane</keyword>
<keyword evidence="4 6" id="KW-1133">Transmembrane helix</keyword>
<dbReference type="GeneID" id="5708440"/>
<feature type="transmembrane region" description="Helical" evidence="6">
    <location>
        <begin position="184"/>
        <end position="204"/>
    </location>
</feature>
<gene>
    <name evidence="7" type="ordered locus">Cmaq_1966</name>
</gene>
<feature type="transmembrane region" description="Helical" evidence="6">
    <location>
        <begin position="69"/>
        <end position="93"/>
    </location>
</feature>
<feature type="transmembrane region" description="Helical" evidence="6">
    <location>
        <begin position="271"/>
        <end position="294"/>
    </location>
</feature>